<evidence type="ECO:0000259" key="1">
    <source>
        <dbReference type="Pfam" id="PF00934"/>
    </source>
</evidence>
<evidence type="ECO:0000313" key="3">
    <source>
        <dbReference type="EMBL" id="ABL04753.1"/>
    </source>
</evidence>
<dbReference type="InterPro" id="IPR038332">
    <property type="entry name" value="PPE_sf"/>
</dbReference>
<dbReference type="EMBL" id="CP000325">
    <property type="protein sequence ID" value="ABL04753.1"/>
    <property type="molecule type" value="Genomic_DNA"/>
</dbReference>
<dbReference type="AlphaFoldDB" id="A0PQY4"/>
<accession>A0PQY4</accession>
<reference evidence="3 4" key="1">
    <citation type="journal article" date="2007" name="Genome Res.">
        <title>Reductive evolution and niche adaptation inferred from the genome of Mycobacterium ulcerans, the causative agent of Buruli ulcer.</title>
        <authorList>
            <person name="Stinear T.P."/>
            <person name="Seemann T."/>
            <person name="Pidot S."/>
            <person name="Frigui W."/>
            <person name="Reysset G."/>
            <person name="Garnier T."/>
            <person name="Meurice G."/>
            <person name="Simon D."/>
            <person name="Bouchier C."/>
            <person name="Ma L."/>
            <person name="Tichit M."/>
            <person name="Porter J.L."/>
            <person name="Ryan J."/>
            <person name="Johnson P.D."/>
            <person name="Davies J.K."/>
            <person name="Jenkin G.A."/>
            <person name="Small P.L."/>
            <person name="Jones L.M."/>
            <person name="Tekaia F."/>
            <person name="Laval F."/>
            <person name="Daffe M."/>
            <person name="Parkhill J."/>
            <person name="Cole S.T."/>
        </authorList>
    </citation>
    <scope>NUCLEOTIDE SEQUENCE [LARGE SCALE GENOMIC DNA]</scope>
    <source>
        <strain evidence="3 4">Agy99</strain>
    </source>
</reference>
<organism evidence="3 4">
    <name type="scientific">Mycobacterium ulcerans (strain Agy99)</name>
    <dbReference type="NCBI Taxonomy" id="362242"/>
    <lineage>
        <taxon>Bacteria</taxon>
        <taxon>Bacillati</taxon>
        <taxon>Actinomycetota</taxon>
        <taxon>Actinomycetes</taxon>
        <taxon>Mycobacteriales</taxon>
        <taxon>Mycobacteriaceae</taxon>
        <taxon>Mycobacterium</taxon>
        <taxon>Mycobacterium ulcerans group</taxon>
    </lineage>
</organism>
<dbReference type="Gene3D" id="2.40.70.10">
    <property type="entry name" value="Acid Proteases"/>
    <property type="match status" value="1"/>
</dbReference>
<dbReference type="Pfam" id="PF20729">
    <property type="entry name" value="PE-PGRS_C"/>
    <property type="match status" value="1"/>
</dbReference>
<dbReference type="SUPFAM" id="SSF140459">
    <property type="entry name" value="PE/PPE dimer-like"/>
    <property type="match status" value="1"/>
</dbReference>
<evidence type="ECO:0000259" key="2">
    <source>
        <dbReference type="Pfam" id="PF20729"/>
    </source>
</evidence>
<gene>
    <name evidence="3" type="ordered locus">MUL_2395</name>
</gene>
<dbReference type="eggNOG" id="COG3391">
    <property type="taxonomic scope" value="Bacteria"/>
</dbReference>
<sequence length="400" mass="39823">MAQLSVAPPWLVSAAQDLQSIGSTLAAANGAAAGPTTVLATAAADEVSTAIAALFAGHAREYHSLSGHFGAFNQQFVQALNSASGAYASAEAQSASLLQTVGRDVLGAINAPTEFLLGRPLIGNGADGTAANPNGGAGGLLIGNGGSGGARGPNAAGGPGGLGGWLYGNNGPAGTGSPVNASVPLYLDNNFPAVNVSINGGPSVPVLLDIGSAGLVVPIWDIGLQDLGLPTGFDVIRYGNGVNILYADFNTTVDFGSGAVTAPTSVQVGILPFPTSLQGLTLIAMGNGFGPTGHGVLGIGPNINVAAGGHGNVVTTALPGQLNEGELINIPQGYMQFGPNTGTPITSVSGVRVHLEQSERCWDGGIQLPAAVTGCLRRFSCHDNARVASTPTTLRVRPQP</sequence>
<feature type="domain" description="PE" evidence="1">
    <location>
        <begin position="4"/>
        <end position="93"/>
    </location>
</feature>
<dbReference type="InterPro" id="IPR000084">
    <property type="entry name" value="PE-PGRS_N"/>
</dbReference>
<feature type="domain" description="PE cleavage protein A C-terminal" evidence="2">
    <location>
        <begin position="181"/>
        <end position="351"/>
    </location>
</feature>
<protein>
    <submittedName>
        <fullName evidence="3">PE family protein</fullName>
    </submittedName>
</protein>
<dbReference type="Proteomes" id="UP000000765">
    <property type="component" value="Chromosome"/>
</dbReference>
<dbReference type="InterPro" id="IPR021109">
    <property type="entry name" value="Peptidase_aspartic_dom_sf"/>
</dbReference>
<proteinExistence type="predicted"/>
<evidence type="ECO:0000313" key="4">
    <source>
        <dbReference type="Proteomes" id="UP000000765"/>
    </source>
</evidence>
<dbReference type="KEGG" id="mul:MUL_2395"/>
<dbReference type="InterPro" id="IPR048054">
    <property type="entry name" value="PecA_C"/>
</dbReference>
<dbReference type="Pfam" id="PF00934">
    <property type="entry name" value="PE"/>
    <property type="match status" value="1"/>
</dbReference>
<dbReference type="NCBIfam" id="NF038019">
    <property type="entry name" value="PE_process_PecA"/>
    <property type="match status" value="1"/>
</dbReference>
<dbReference type="GO" id="GO:0004190">
    <property type="term" value="F:aspartic-type endopeptidase activity"/>
    <property type="evidence" value="ECO:0007669"/>
    <property type="project" value="InterPro"/>
</dbReference>
<name>A0PQY4_MYCUA</name>
<dbReference type="HOGENOM" id="CLU_688534_0_0_11"/>
<dbReference type="Gene3D" id="1.10.287.850">
    <property type="entry name" value="HP0062-like domain"/>
    <property type="match status" value="1"/>
</dbReference>